<dbReference type="Pfam" id="PF21788">
    <property type="entry name" value="TNP-like_GBD"/>
    <property type="match status" value="1"/>
</dbReference>
<protein>
    <submittedName>
        <fullName evidence="2">General transcription factor II-I repeat domain-containing protein 2-like</fullName>
    </submittedName>
</protein>
<dbReference type="OrthoDB" id="6627680at2759"/>
<dbReference type="Proteomes" id="UP000478052">
    <property type="component" value="Unassembled WGS sequence"/>
</dbReference>
<gene>
    <name evidence="2" type="ORF">FWK35_00021962</name>
</gene>
<sequence>GYILPDGEFVGKNILIELIKINNGNDYRIAHQLGEHHLLVEGTSRMNVKIAAQVFSNSVAKAISFAGENGYFSTYKNAVNIKILNLLNKVISK</sequence>
<dbReference type="AlphaFoldDB" id="A0A6G0W2X5"/>
<evidence type="ECO:0000259" key="1">
    <source>
        <dbReference type="Pfam" id="PF21788"/>
    </source>
</evidence>
<proteinExistence type="predicted"/>
<keyword evidence="3" id="KW-1185">Reference proteome</keyword>
<reference evidence="2 3" key="1">
    <citation type="submission" date="2019-08" db="EMBL/GenBank/DDBJ databases">
        <title>Whole genome of Aphis craccivora.</title>
        <authorList>
            <person name="Voronova N.V."/>
            <person name="Shulinski R.S."/>
            <person name="Bandarenka Y.V."/>
            <person name="Zhorov D.G."/>
            <person name="Warner D."/>
        </authorList>
    </citation>
    <scope>NUCLEOTIDE SEQUENCE [LARGE SCALE GENOMIC DNA]</scope>
    <source>
        <strain evidence="2">180601</strain>
        <tissue evidence="2">Whole Body</tissue>
    </source>
</reference>
<evidence type="ECO:0000313" key="2">
    <source>
        <dbReference type="EMBL" id="KAF0721200.1"/>
    </source>
</evidence>
<organism evidence="2 3">
    <name type="scientific">Aphis craccivora</name>
    <name type="common">Cowpea aphid</name>
    <dbReference type="NCBI Taxonomy" id="307492"/>
    <lineage>
        <taxon>Eukaryota</taxon>
        <taxon>Metazoa</taxon>
        <taxon>Ecdysozoa</taxon>
        <taxon>Arthropoda</taxon>
        <taxon>Hexapoda</taxon>
        <taxon>Insecta</taxon>
        <taxon>Pterygota</taxon>
        <taxon>Neoptera</taxon>
        <taxon>Paraneoptera</taxon>
        <taxon>Hemiptera</taxon>
        <taxon>Sternorrhyncha</taxon>
        <taxon>Aphidomorpha</taxon>
        <taxon>Aphidoidea</taxon>
        <taxon>Aphididae</taxon>
        <taxon>Aphidini</taxon>
        <taxon>Aphis</taxon>
        <taxon>Aphis</taxon>
    </lineage>
</organism>
<feature type="domain" description="Transposable element P transposase-like GTP-binding insertion" evidence="1">
    <location>
        <begin position="13"/>
        <end position="90"/>
    </location>
</feature>
<feature type="non-terminal residue" evidence="2">
    <location>
        <position position="93"/>
    </location>
</feature>
<feature type="non-terminal residue" evidence="2">
    <location>
        <position position="1"/>
    </location>
</feature>
<name>A0A6G0W2X5_APHCR</name>
<accession>A0A6G0W2X5</accession>
<evidence type="ECO:0000313" key="3">
    <source>
        <dbReference type="Proteomes" id="UP000478052"/>
    </source>
</evidence>
<dbReference type="InterPro" id="IPR048366">
    <property type="entry name" value="TNP-like_GBD"/>
</dbReference>
<dbReference type="EMBL" id="VUJU01009269">
    <property type="protein sequence ID" value="KAF0721200.1"/>
    <property type="molecule type" value="Genomic_DNA"/>
</dbReference>
<comment type="caution">
    <text evidence="2">The sequence shown here is derived from an EMBL/GenBank/DDBJ whole genome shotgun (WGS) entry which is preliminary data.</text>
</comment>